<dbReference type="SUPFAM" id="SSF50978">
    <property type="entry name" value="WD40 repeat-like"/>
    <property type="match status" value="1"/>
</dbReference>
<reference evidence="4" key="1">
    <citation type="journal article" date="2020" name="Stud. Mycol.">
        <title>101 Dothideomycetes genomes: a test case for predicting lifestyles and emergence of pathogens.</title>
        <authorList>
            <person name="Haridas S."/>
            <person name="Albert R."/>
            <person name="Binder M."/>
            <person name="Bloem J."/>
            <person name="Labutti K."/>
            <person name="Salamov A."/>
            <person name="Andreopoulos B."/>
            <person name="Baker S."/>
            <person name="Barry K."/>
            <person name="Bills G."/>
            <person name="Bluhm B."/>
            <person name="Cannon C."/>
            <person name="Castanera R."/>
            <person name="Culley D."/>
            <person name="Daum C."/>
            <person name="Ezra D."/>
            <person name="Gonzalez J."/>
            <person name="Henrissat B."/>
            <person name="Kuo A."/>
            <person name="Liang C."/>
            <person name="Lipzen A."/>
            <person name="Lutzoni F."/>
            <person name="Magnuson J."/>
            <person name="Mondo S."/>
            <person name="Nolan M."/>
            <person name="Ohm R."/>
            <person name="Pangilinan J."/>
            <person name="Park H.-J."/>
            <person name="Ramirez L."/>
            <person name="Alfaro M."/>
            <person name="Sun H."/>
            <person name="Tritt A."/>
            <person name="Yoshinaga Y."/>
            <person name="Zwiers L.-H."/>
            <person name="Turgeon B."/>
            <person name="Goodwin S."/>
            <person name="Spatafora J."/>
            <person name="Crous P."/>
            <person name="Grigoriev I."/>
        </authorList>
    </citation>
    <scope>NUCLEOTIDE SEQUENCE</scope>
    <source>
        <strain evidence="4">CBS 279.74</strain>
    </source>
</reference>
<keyword evidence="2" id="KW-0677">Repeat</keyword>
<dbReference type="GO" id="GO:0080008">
    <property type="term" value="C:Cul4-RING E3 ubiquitin ligase complex"/>
    <property type="evidence" value="ECO:0007669"/>
    <property type="project" value="TreeGrafter"/>
</dbReference>
<dbReference type="AlphaFoldDB" id="A0A6G1KE87"/>
<evidence type="ECO:0000313" key="4">
    <source>
        <dbReference type="EMBL" id="KAF2711090.1"/>
    </source>
</evidence>
<dbReference type="InterPro" id="IPR036322">
    <property type="entry name" value="WD40_repeat_dom_sf"/>
</dbReference>
<gene>
    <name evidence="4" type="ORF">K504DRAFT_466109</name>
</gene>
<evidence type="ECO:0000256" key="2">
    <source>
        <dbReference type="ARBA" id="ARBA00022737"/>
    </source>
</evidence>
<protein>
    <recommendedName>
        <fullName evidence="6">WD40 repeat-like protein</fullName>
    </recommendedName>
</protein>
<dbReference type="PANTHER" id="PTHR44472:SF1">
    <property type="entry name" value="DDB1 AND CUL4 ASSOCIATED FACTOR 4"/>
    <property type="match status" value="1"/>
</dbReference>
<dbReference type="InterPro" id="IPR052254">
    <property type="entry name" value="CUL4-DDB1_E3_ligase_receptor"/>
</dbReference>
<sequence length="472" mass="52792">MAQPELPGYYFDPVKKKYFKIQRTQDAPRQDSRYSQANISRQKKNDEDKEIASKSLETRRKQTILRSTRNPLLQASLARETGLKQCHVRWPGAITSGYRSTIVADEPIRYFDRDPITNTLYIAKGEASVQRQRPDQPWDILAHLTSPISSLDYLPASGALCVTTSGSDRSPVIYLTDPDRDGPYLGEMFTPRHCNTIWGTAARPASSSSLCSGNSNPATATEHIAVGASSSLVLLTRANGGIWETDTDKPRALDSDVLALEWLSDTTLSFGCRSGFVYLYDLRTKQKHRILKHPYPVSQLRRTDHETRIVCSGLQNSCVLYDMRMARAQYTARDRELISNSDPYSHTGYPSRKRQRRAHPIAVSTSTQPVLEFQHDNADDLELGLDVHARLGLVAAAQSDARIRISNLWTGKVVREYDMREANAKAVNGQKSAKTSVTNSNRVRCLRFVDDGGDGGASLWASWEGGIQRIGW</sequence>
<evidence type="ECO:0000256" key="3">
    <source>
        <dbReference type="SAM" id="MobiDB-lite"/>
    </source>
</evidence>
<dbReference type="OrthoDB" id="128867at2759"/>
<dbReference type="InterPro" id="IPR015943">
    <property type="entry name" value="WD40/YVTN_repeat-like_dom_sf"/>
</dbReference>
<name>A0A6G1KE87_9PLEO</name>
<evidence type="ECO:0000313" key="5">
    <source>
        <dbReference type="Proteomes" id="UP000799428"/>
    </source>
</evidence>
<keyword evidence="1" id="KW-0853">WD repeat</keyword>
<feature type="region of interest" description="Disordered" evidence="3">
    <location>
        <begin position="21"/>
        <end position="53"/>
    </location>
</feature>
<accession>A0A6G1KE87</accession>
<dbReference type="Proteomes" id="UP000799428">
    <property type="component" value="Unassembled WGS sequence"/>
</dbReference>
<evidence type="ECO:0008006" key="6">
    <source>
        <dbReference type="Google" id="ProtNLM"/>
    </source>
</evidence>
<dbReference type="EMBL" id="MU005768">
    <property type="protein sequence ID" value="KAF2711090.1"/>
    <property type="molecule type" value="Genomic_DNA"/>
</dbReference>
<proteinExistence type="predicted"/>
<evidence type="ECO:0000256" key="1">
    <source>
        <dbReference type="ARBA" id="ARBA00022574"/>
    </source>
</evidence>
<feature type="compositionally biased region" description="Basic and acidic residues" evidence="3">
    <location>
        <begin position="43"/>
        <end position="53"/>
    </location>
</feature>
<dbReference type="PANTHER" id="PTHR44472">
    <property type="entry name" value="DDB1- AND CUL4-ASSOCIATED FACTOR 4-RELATED"/>
    <property type="match status" value="1"/>
</dbReference>
<keyword evidence="5" id="KW-1185">Reference proteome</keyword>
<organism evidence="4 5">
    <name type="scientific">Pleomassaria siparia CBS 279.74</name>
    <dbReference type="NCBI Taxonomy" id="1314801"/>
    <lineage>
        <taxon>Eukaryota</taxon>
        <taxon>Fungi</taxon>
        <taxon>Dikarya</taxon>
        <taxon>Ascomycota</taxon>
        <taxon>Pezizomycotina</taxon>
        <taxon>Dothideomycetes</taxon>
        <taxon>Pleosporomycetidae</taxon>
        <taxon>Pleosporales</taxon>
        <taxon>Pleomassariaceae</taxon>
        <taxon>Pleomassaria</taxon>
    </lineage>
</organism>
<dbReference type="Gene3D" id="2.130.10.10">
    <property type="entry name" value="YVTN repeat-like/Quinoprotein amine dehydrogenase"/>
    <property type="match status" value="1"/>
</dbReference>